<dbReference type="Gene3D" id="3.90.1380.10">
    <property type="entry name" value="Threonine synthase, N-terminal domain"/>
    <property type="match status" value="1"/>
</dbReference>
<keyword evidence="6" id="KW-0791">Threonine biosynthesis</keyword>
<evidence type="ECO:0000256" key="3">
    <source>
        <dbReference type="ARBA" id="ARBA00005517"/>
    </source>
</evidence>
<keyword evidence="7 9" id="KW-0663">Pyridoxal phosphate</keyword>
<dbReference type="UniPathway" id="UPA00050">
    <property type="reaction ID" value="UER00065"/>
</dbReference>
<dbReference type="AlphaFoldDB" id="A0A4R0RA37"/>
<feature type="domain" description="Tryptophan synthase beta chain-like PALP" evidence="11">
    <location>
        <begin position="94"/>
        <end position="323"/>
    </location>
</feature>
<dbReference type="PANTHER" id="PTHR42690">
    <property type="entry name" value="THREONINE SYNTHASE FAMILY MEMBER"/>
    <property type="match status" value="1"/>
</dbReference>
<dbReference type="GO" id="GO:0030170">
    <property type="term" value="F:pyridoxal phosphate binding"/>
    <property type="evidence" value="ECO:0007669"/>
    <property type="project" value="InterPro"/>
</dbReference>
<dbReference type="EMBL" id="RWJN01000244">
    <property type="protein sequence ID" value="TCD64302.1"/>
    <property type="molecule type" value="Genomic_DNA"/>
</dbReference>
<feature type="region of interest" description="Disordered" evidence="10">
    <location>
        <begin position="315"/>
        <end position="338"/>
    </location>
</feature>
<dbReference type="OrthoDB" id="5203861at2759"/>
<evidence type="ECO:0000256" key="4">
    <source>
        <dbReference type="ARBA" id="ARBA00013028"/>
    </source>
</evidence>
<keyword evidence="8" id="KW-0456">Lyase</keyword>
<dbReference type="NCBIfam" id="TIGR00260">
    <property type="entry name" value="thrC"/>
    <property type="match status" value="1"/>
</dbReference>
<evidence type="ECO:0000256" key="9">
    <source>
        <dbReference type="PIRSR" id="PIRSR604450-51"/>
    </source>
</evidence>
<dbReference type="InterPro" id="IPR036052">
    <property type="entry name" value="TrpB-like_PALP_sf"/>
</dbReference>
<keyword evidence="14" id="KW-1185">Reference proteome</keyword>
<feature type="modified residue" description="N6-(pyridoxal phosphate)lysine" evidence="9">
    <location>
        <position position="113"/>
    </location>
</feature>
<dbReference type="GO" id="GO:0009088">
    <property type="term" value="P:threonine biosynthetic process"/>
    <property type="evidence" value="ECO:0007669"/>
    <property type="project" value="UniProtKB-UniPathway"/>
</dbReference>
<evidence type="ECO:0000256" key="5">
    <source>
        <dbReference type="ARBA" id="ARBA00022605"/>
    </source>
</evidence>
<evidence type="ECO:0000313" key="13">
    <source>
        <dbReference type="EMBL" id="TCD64302.1"/>
    </source>
</evidence>
<dbReference type="SUPFAM" id="SSF53686">
    <property type="entry name" value="Tryptophan synthase beta subunit-like PLP-dependent enzymes"/>
    <property type="match status" value="1"/>
</dbReference>
<dbReference type="GO" id="GO:0004795">
    <property type="term" value="F:threonine synthase activity"/>
    <property type="evidence" value="ECO:0007669"/>
    <property type="project" value="UniProtKB-EC"/>
</dbReference>
<dbReference type="InterPro" id="IPR004450">
    <property type="entry name" value="Thr_synthase-like"/>
</dbReference>
<dbReference type="Pfam" id="PF24857">
    <property type="entry name" value="THR4_C"/>
    <property type="match status" value="1"/>
</dbReference>
<dbReference type="PANTHER" id="PTHR42690:SF1">
    <property type="entry name" value="THREONINE SYNTHASE-LIKE 2"/>
    <property type="match status" value="1"/>
</dbReference>
<dbReference type="PROSITE" id="PS00165">
    <property type="entry name" value="DEHYDRATASE_SER_THR"/>
    <property type="match status" value="1"/>
</dbReference>
<dbReference type="CDD" id="cd01560">
    <property type="entry name" value="Thr-synth_2"/>
    <property type="match status" value="1"/>
</dbReference>
<feature type="domain" description="Threonine synthase N-terminal" evidence="12">
    <location>
        <begin position="2"/>
        <end position="81"/>
    </location>
</feature>
<evidence type="ECO:0000256" key="2">
    <source>
        <dbReference type="ARBA" id="ARBA00004979"/>
    </source>
</evidence>
<accession>A0A4R0RA37</accession>
<dbReference type="EC" id="4.2.3.1" evidence="4"/>
<dbReference type="InterPro" id="IPR001926">
    <property type="entry name" value="TrpB-like_PALP"/>
</dbReference>
<evidence type="ECO:0000259" key="11">
    <source>
        <dbReference type="Pfam" id="PF00291"/>
    </source>
</evidence>
<dbReference type="InterPro" id="IPR051166">
    <property type="entry name" value="Threonine_Synthase"/>
</dbReference>
<dbReference type="Pfam" id="PF14821">
    <property type="entry name" value="Thr_synth_N"/>
    <property type="match status" value="1"/>
</dbReference>
<dbReference type="FunFam" id="3.90.1380.10:FF:000003">
    <property type="entry name" value="THR4p Threonine synthase"/>
    <property type="match status" value="1"/>
</dbReference>
<organism evidence="13 14">
    <name type="scientific">Steccherinum ochraceum</name>
    <dbReference type="NCBI Taxonomy" id="92696"/>
    <lineage>
        <taxon>Eukaryota</taxon>
        <taxon>Fungi</taxon>
        <taxon>Dikarya</taxon>
        <taxon>Basidiomycota</taxon>
        <taxon>Agaricomycotina</taxon>
        <taxon>Agaricomycetes</taxon>
        <taxon>Polyporales</taxon>
        <taxon>Steccherinaceae</taxon>
        <taxon>Steccherinum</taxon>
    </lineage>
</organism>
<dbReference type="InterPro" id="IPR029144">
    <property type="entry name" value="Thr_synth_N"/>
</dbReference>
<comment type="similarity">
    <text evidence="3">Belongs to the threonine synthase family.</text>
</comment>
<evidence type="ECO:0000313" key="14">
    <source>
        <dbReference type="Proteomes" id="UP000292702"/>
    </source>
</evidence>
<dbReference type="Proteomes" id="UP000292702">
    <property type="component" value="Unassembled WGS sequence"/>
</dbReference>
<evidence type="ECO:0000256" key="6">
    <source>
        <dbReference type="ARBA" id="ARBA00022697"/>
    </source>
</evidence>
<comment type="cofactor">
    <cofactor evidence="1 9">
        <name>pyridoxal 5'-phosphate</name>
        <dbReference type="ChEBI" id="CHEBI:597326"/>
    </cofactor>
</comment>
<evidence type="ECO:0000256" key="7">
    <source>
        <dbReference type="ARBA" id="ARBA00022898"/>
    </source>
</evidence>
<evidence type="ECO:0000256" key="8">
    <source>
        <dbReference type="ARBA" id="ARBA00023239"/>
    </source>
</evidence>
<comment type="pathway">
    <text evidence="2">Amino-acid biosynthesis; L-threonine biosynthesis; L-threonine from L-aspartate: step 5/5.</text>
</comment>
<evidence type="ECO:0000256" key="1">
    <source>
        <dbReference type="ARBA" id="ARBA00001933"/>
    </source>
</evidence>
<dbReference type="FunFam" id="3.40.50.1100:FF:000024">
    <property type="entry name" value="Probable threonine synthase"/>
    <property type="match status" value="1"/>
</dbReference>
<evidence type="ECO:0000256" key="10">
    <source>
        <dbReference type="SAM" id="MobiDB-lite"/>
    </source>
</evidence>
<gene>
    <name evidence="13" type="primary">THR4</name>
    <name evidence="13" type="ORF">EIP91_004280</name>
</gene>
<dbReference type="Gene3D" id="3.40.50.1100">
    <property type="match status" value="2"/>
</dbReference>
<dbReference type="STRING" id="92696.A0A4R0RA37"/>
<protein>
    <recommendedName>
        <fullName evidence="4">threonine synthase</fullName>
        <ecNumber evidence="4">4.2.3.1</ecNumber>
    </recommendedName>
</protein>
<name>A0A4R0RA37_9APHY</name>
<keyword evidence="5" id="KW-0028">Amino-acid biosynthesis</keyword>
<evidence type="ECO:0000259" key="12">
    <source>
        <dbReference type="Pfam" id="PF14821"/>
    </source>
</evidence>
<dbReference type="InterPro" id="IPR000634">
    <property type="entry name" value="Ser/Thr_deHydtase_PyrdxlP-BS"/>
</dbReference>
<proteinExistence type="inferred from homology"/>
<comment type="caution">
    <text evidence="13">The sequence shown here is derived from an EMBL/GenBank/DDBJ whole genome shotgun (WGS) entry which is preliminary data.</text>
</comment>
<dbReference type="Pfam" id="PF00291">
    <property type="entry name" value="PALP"/>
    <property type="match status" value="1"/>
</dbReference>
<dbReference type="InterPro" id="IPR037158">
    <property type="entry name" value="Thr_synth_N_sf"/>
</dbReference>
<sequence>MKYFSTRGGSQLLSFEDTVLTGLAPNGGLYIPQNIPQLPSDWRTAWKDYSFVDLSVEVLSLYISHEEISRAELRALVEKSYKTFRHPDITPLKKLDDKTYILELFHGPTFAFKDVALQLLGNLFEFFLVRRNARQLVEGKQERLTVVGATSGDTGSAAIYGLRNKANISIFILHPKGRVSPIQEAQMTTVTDPNVHNLAVKGTFDDCQDIVKALFADHEFNKTHRLGAVNSINWARILAQTVYYFLSYFHLQAQVPTPDVEIQYVVPTGNFGDVLAGYYAKRMGLPIAKLVVATNSNDILARFWKSGAYEKLDSTTPAPAGDATQPAEGASDGKQAQVTGGVKETLSPAMDILVSSNFERLLWYLAYESVEVDPNAHDDTRRSKAGETVDGWMKLVKSDGRVQVPTSVLESARRDFIAERVSDDQTLDTIRAQFEAPVSYITDPHTAVGLTVARRVAQHNPPSTVQIVLSTAHPAKFSEAVTRALSTASAFDFERDVLPDEFKGLLERKRNVVDVEAPDVELVKRVIEKYAERPSVVQESGVSSGSV</sequence>
<reference evidence="13 14" key="1">
    <citation type="submission" date="2018-11" db="EMBL/GenBank/DDBJ databases">
        <title>Genome assembly of Steccherinum ochraceum LE-BIN_3174, the white-rot fungus of the Steccherinaceae family (The Residual Polyporoid clade, Polyporales, Basidiomycota).</title>
        <authorList>
            <person name="Fedorova T.V."/>
            <person name="Glazunova O.A."/>
            <person name="Landesman E.O."/>
            <person name="Moiseenko K.V."/>
            <person name="Psurtseva N.V."/>
            <person name="Savinova O.S."/>
            <person name="Shakhova N.V."/>
            <person name="Tyazhelova T.V."/>
            <person name="Vasina D.V."/>
        </authorList>
    </citation>
    <scope>NUCLEOTIDE SEQUENCE [LARGE SCALE GENOMIC DNA]</scope>
    <source>
        <strain evidence="13 14">LE-BIN_3174</strain>
    </source>
</reference>